<dbReference type="RefSeq" id="WP_309540496.1">
    <property type="nucleotide sequence ID" value="NZ_CP133659.1"/>
</dbReference>
<evidence type="ECO:0000313" key="2">
    <source>
        <dbReference type="Proteomes" id="UP001180616"/>
    </source>
</evidence>
<name>A0ABY9QY03_9BACT</name>
<dbReference type="PIRSF" id="PIRSF030771">
    <property type="entry name" value="UCP030771"/>
    <property type="match status" value="1"/>
</dbReference>
<organism evidence="1 2">
    <name type="scientific">Nitratidesulfovibrio liaohensis</name>
    <dbReference type="NCBI Taxonomy" id="2604158"/>
    <lineage>
        <taxon>Bacteria</taxon>
        <taxon>Pseudomonadati</taxon>
        <taxon>Thermodesulfobacteriota</taxon>
        <taxon>Desulfovibrionia</taxon>
        <taxon>Desulfovibrionales</taxon>
        <taxon>Desulfovibrionaceae</taxon>
        <taxon>Nitratidesulfovibrio</taxon>
    </lineage>
</organism>
<dbReference type="Proteomes" id="UP001180616">
    <property type="component" value="Chromosome"/>
</dbReference>
<dbReference type="InterPro" id="IPR011231">
    <property type="entry name" value="Phage_VT1-Sakai_H0018"/>
</dbReference>
<gene>
    <name evidence="1" type="ORF">KPS_002415</name>
</gene>
<dbReference type="Pfam" id="PF09956">
    <property type="entry name" value="Phage_cement_2"/>
    <property type="match status" value="1"/>
</dbReference>
<dbReference type="EMBL" id="CP133659">
    <property type="protein sequence ID" value="WMW64403.1"/>
    <property type="molecule type" value="Genomic_DNA"/>
</dbReference>
<sequence length="118" mass="11300">MALNHVMTGKHLDYTNAGSADIASGQFLLVGTLGAVALVDIPVGETGAVAVEEVYSVPKATGAIAQGAKVYWAAAGDPVGGTAGSGAMTTTASGNTLVGVAAIAAASGDATVALKLNA</sequence>
<reference evidence="1" key="1">
    <citation type="submission" date="2023-09" db="EMBL/GenBank/DDBJ databases">
        <authorList>
            <consortium name="CW5 consortium"/>
            <person name="Lu C.-W."/>
        </authorList>
    </citation>
    <scope>NUCLEOTIDE SEQUENCE</scope>
    <source>
        <strain evidence="1">KPS</strain>
    </source>
</reference>
<accession>A0ABY9QY03</accession>
<evidence type="ECO:0000313" key="1">
    <source>
        <dbReference type="EMBL" id="WMW64403.1"/>
    </source>
</evidence>
<proteinExistence type="predicted"/>
<keyword evidence="2" id="KW-1185">Reference proteome</keyword>
<protein>
    <submittedName>
        <fullName evidence="1">DUF2190 family protein</fullName>
    </submittedName>
</protein>